<comment type="cofactor">
    <cofactor evidence="1">
        <name>pyridoxal 5'-phosphate</name>
        <dbReference type="ChEBI" id="CHEBI:597326"/>
    </cofactor>
</comment>
<sequence>MTIDTKRLQRLPPYVFAQINEQKLRLRQQGVDVIDLGMGNPDQPAPPHIIEKLCEVAHDEKAHRYSSSRGIPALRKAICRHYQRRFGVDLDWQREVITAIGSKEGLAHICLALLDPGDLAVVPNPAYPIHIYGVAIAGGNVLSIPLRPEKEFVPEMEMITREVWPRPKIMIFNFPHNPTTATVDVGFFEEVVAFARKRDIIVIHDLAYSDIVFDGYVAPSFMQVPGAREVGVEFFTMSKSYNMAGWRVGFCVGNPDVIDALAKIKGYMDYGIFTPVQVAAIAALDGPQDCVKAAARLYQKRRDTLVRGLNRIGWPVLKPRASMFVWAPIPGRYREMGSMAFAMQLMKEAEVAVSPGVGFGDMGEGYVRISLVENEQRIQQAVRNIKKCLKL</sequence>
<keyword evidence="3" id="KW-0808">Transferase</keyword>
<dbReference type="InterPro" id="IPR015422">
    <property type="entry name" value="PyrdxlP-dep_Trfase_small"/>
</dbReference>
<reference evidence="5 6" key="1">
    <citation type="journal article" date="2016" name="Nat. Commun.">
        <title>Thousands of microbial genomes shed light on interconnected biogeochemical processes in an aquifer system.</title>
        <authorList>
            <person name="Anantharaman K."/>
            <person name="Brown C.T."/>
            <person name="Hug L.A."/>
            <person name="Sharon I."/>
            <person name="Castelle C.J."/>
            <person name="Probst A.J."/>
            <person name="Thomas B.C."/>
            <person name="Singh A."/>
            <person name="Wilkins M.J."/>
            <person name="Karaoz U."/>
            <person name="Brodie E.L."/>
            <person name="Williams K.H."/>
            <person name="Hubbard S.S."/>
            <person name="Banfield J.F."/>
        </authorList>
    </citation>
    <scope>NUCLEOTIDE SEQUENCE [LARGE SCALE GENOMIC DNA]</scope>
    <source>
        <strain evidence="6">RIFCSPLOWO2_12_FULL_64_10</strain>
    </source>
</reference>
<comment type="caution">
    <text evidence="5">The sequence shown here is derived from an EMBL/GenBank/DDBJ whole genome shotgun (WGS) entry which is preliminary data.</text>
</comment>
<organism evidence="5 6">
    <name type="scientific">Handelsmanbacteria sp. (strain RIFCSPLOWO2_12_FULL_64_10)</name>
    <dbReference type="NCBI Taxonomy" id="1817868"/>
    <lineage>
        <taxon>Bacteria</taxon>
        <taxon>Candidatus Handelsmaniibacteriota</taxon>
    </lineage>
</organism>
<feature type="domain" description="Aminotransferase class I/classII large" evidence="4">
    <location>
        <begin position="32"/>
        <end position="385"/>
    </location>
</feature>
<gene>
    <name evidence="5" type="ORF">A3F84_24890</name>
</gene>
<dbReference type="AlphaFoldDB" id="A0A1F6D336"/>
<evidence type="ECO:0000256" key="3">
    <source>
        <dbReference type="ARBA" id="ARBA00022679"/>
    </source>
</evidence>
<dbReference type="InterPro" id="IPR015424">
    <property type="entry name" value="PyrdxlP-dep_Trfase"/>
</dbReference>
<dbReference type="InterPro" id="IPR004839">
    <property type="entry name" value="Aminotransferase_I/II_large"/>
</dbReference>
<dbReference type="SUPFAM" id="SSF53383">
    <property type="entry name" value="PLP-dependent transferases"/>
    <property type="match status" value="1"/>
</dbReference>
<evidence type="ECO:0000256" key="2">
    <source>
        <dbReference type="ARBA" id="ARBA00022576"/>
    </source>
</evidence>
<accession>A0A1F6D336</accession>
<dbReference type="EMBL" id="MFKF01000059">
    <property type="protein sequence ID" value="OGG55853.1"/>
    <property type="molecule type" value="Genomic_DNA"/>
</dbReference>
<dbReference type="CDD" id="cd00609">
    <property type="entry name" value="AAT_like"/>
    <property type="match status" value="1"/>
</dbReference>
<evidence type="ECO:0000256" key="1">
    <source>
        <dbReference type="ARBA" id="ARBA00001933"/>
    </source>
</evidence>
<dbReference type="Gene3D" id="3.90.1150.10">
    <property type="entry name" value="Aspartate Aminotransferase, domain 1"/>
    <property type="match status" value="1"/>
</dbReference>
<keyword evidence="2" id="KW-0032">Aminotransferase</keyword>
<dbReference type="Gene3D" id="3.40.640.10">
    <property type="entry name" value="Type I PLP-dependent aspartate aminotransferase-like (Major domain)"/>
    <property type="match status" value="1"/>
</dbReference>
<dbReference type="InterPro" id="IPR015421">
    <property type="entry name" value="PyrdxlP-dep_Trfase_major"/>
</dbReference>
<dbReference type="Pfam" id="PF00155">
    <property type="entry name" value="Aminotran_1_2"/>
    <property type="match status" value="1"/>
</dbReference>
<proteinExistence type="predicted"/>
<dbReference type="GO" id="GO:0030170">
    <property type="term" value="F:pyridoxal phosphate binding"/>
    <property type="evidence" value="ECO:0007669"/>
    <property type="project" value="InterPro"/>
</dbReference>
<protein>
    <submittedName>
        <fullName evidence="5">Alanine transaminase</fullName>
    </submittedName>
</protein>
<dbReference type="GO" id="GO:0008483">
    <property type="term" value="F:transaminase activity"/>
    <property type="evidence" value="ECO:0007669"/>
    <property type="project" value="UniProtKB-KW"/>
</dbReference>
<dbReference type="PANTHER" id="PTHR42832">
    <property type="entry name" value="AMINO ACID AMINOTRANSFERASE"/>
    <property type="match status" value="1"/>
</dbReference>
<dbReference type="PANTHER" id="PTHR42832:SF1">
    <property type="entry name" value="GLUTAMATE-PYRUVATE AMINOTRANSFERASE ALAC"/>
    <property type="match status" value="1"/>
</dbReference>
<evidence type="ECO:0000259" key="4">
    <source>
        <dbReference type="Pfam" id="PF00155"/>
    </source>
</evidence>
<name>A0A1F6D336_HANXR</name>
<dbReference type="InterPro" id="IPR050881">
    <property type="entry name" value="LL-DAP_aminotransferase"/>
</dbReference>
<evidence type="ECO:0000313" key="5">
    <source>
        <dbReference type="EMBL" id="OGG55853.1"/>
    </source>
</evidence>
<dbReference type="Proteomes" id="UP000178606">
    <property type="component" value="Unassembled WGS sequence"/>
</dbReference>
<evidence type="ECO:0000313" key="6">
    <source>
        <dbReference type="Proteomes" id="UP000178606"/>
    </source>
</evidence>